<evidence type="ECO:0000256" key="2">
    <source>
        <dbReference type="ARBA" id="ARBA00022448"/>
    </source>
</evidence>
<dbReference type="PANTHER" id="PTHR30061:SF50">
    <property type="entry name" value="MALTOSE_MALTODEXTRIN-BINDING PERIPLASMIC PROTEIN"/>
    <property type="match status" value="1"/>
</dbReference>
<dbReference type="Pfam" id="PF01547">
    <property type="entry name" value="SBP_bac_1"/>
    <property type="match status" value="1"/>
</dbReference>
<keyword evidence="2" id="KW-0813">Transport</keyword>
<dbReference type="Gene3D" id="3.40.190.10">
    <property type="entry name" value="Periplasmic binding protein-like II"/>
    <property type="match status" value="2"/>
</dbReference>
<protein>
    <submittedName>
        <fullName evidence="4">Extracellular solute-binding protein</fullName>
    </submittedName>
</protein>
<gene>
    <name evidence="4" type="ORF">JJN12_03955</name>
</gene>
<evidence type="ECO:0000313" key="5">
    <source>
        <dbReference type="Proteomes" id="UP000604730"/>
    </source>
</evidence>
<dbReference type="SUPFAM" id="SSF53850">
    <property type="entry name" value="Periplasmic binding protein-like II"/>
    <property type="match status" value="1"/>
</dbReference>
<dbReference type="EMBL" id="JAEPRJ010000001">
    <property type="protein sequence ID" value="MBK5896939.1"/>
    <property type="molecule type" value="Genomic_DNA"/>
</dbReference>
<comment type="similarity">
    <text evidence="1">Belongs to the bacterial solute-binding protein 1 family.</text>
</comment>
<sequence length="381" mass="41914">MVPEWAVPSDSLLKEFTDSTGITVNINKVDWDAIRDKISIAASGGEASADVVEVDWSWVGEFGAADWLEPLEVDDALKADMPTISTFSLGDKVLAMPYSNDYRIAYYNTKQFEKAGIKSAPKTYDEVYKDVKAIKKAGVVEHPYPLVLTAEEKASTGLIWTAYTMNDIVFNEDGTLNEASVKDALNFYNKLIKEDLIDPADKTTDGKKTYARLTDGTASFLTGPTSYISNVQNPEKSKVVGEVISILMPGKTGNAKHTMALPEALGITKFSKNKEAARKFIDWYTSAEIQEKLNEELGNLPTRNSVLEKLVNEGKITNAGAMIEQAKLIASPFPNGVPVYYNEMSNAIYNAVNGMALGNLSVDEAFTQMDKKIKELIEENK</sequence>
<dbReference type="Proteomes" id="UP000604730">
    <property type="component" value="Unassembled WGS sequence"/>
</dbReference>
<evidence type="ECO:0000256" key="1">
    <source>
        <dbReference type="ARBA" id="ARBA00008520"/>
    </source>
</evidence>
<organism evidence="4 5">
    <name type="scientific">Catonella massiliensis</name>
    <dbReference type="NCBI Taxonomy" id="2799636"/>
    <lineage>
        <taxon>Bacteria</taxon>
        <taxon>Bacillati</taxon>
        <taxon>Bacillota</taxon>
        <taxon>Clostridia</taxon>
        <taxon>Lachnospirales</taxon>
        <taxon>Lachnospiraceae</taxon>
        <taxon>Catonella</taxon>
    </lineage>
</organism>
<evidence type="ECO:0000256" key="3">
    <source>
        <dbReference type="ARBA" id="ARBA00022729"/>
    </source>
</evidence>
<name>A0ABS1IZ35_9FIRM</name>
<dbReference type="InterPro" id="IPR006059">
    <property type="entry name" value="SBP"/>
</dbReference>
<dbReference type="PANTHER" id="PTHR30061">
    <property type="entry name" value="MALTOSE-BINDING PERIPLASMIC PROTEIN"/>
    <property type="match status" value="1"/>
</dbReference>
<proteinExistence type="inferred from homology"/>
<keyword evidence="3" id="KW-0732">Signal</keyword>
<accession>A0ABS1IZ35</accession>
<keyword evidence="5" id="KW-1185">Reference proteome</keyword>
<comment type="caution">
    <text evidence="4">The sequence shown here is derived from an EMBL/GenBank/DDBJ whole genome shotgun (WGS) entry which is preliminary data.</text>
</comment>
<evidence type="ECO:0000313" key="4">
    <source>
        <dbReference type="EMBL" id="MBK5896939.1"/>
    </source>
</evidence>
<reference evidence="4 5" key="1">
    <citation type="submission" date="2021-01" db="EMBL/GenBank/DDBJ databases">
        <title>Isolation and description of Catonella massiliensis sp. nov., a novel Catonella species, isolated from a stable periodontitis subject.</title>
        <authorList>
            <person name="Antezack A."/>
            <person name="Boxberger M."/>
            <person name="La Scola B."/>
            <person name="Monnet-Corti V."/>
        </authorList>
    </citation>
    <scope>NUCLEOTIDE SEQUENCE [LARGE SCALE GENOMIC DNA]</scope>
    <source>
        <strain evidence="4 5">Marseille-Q4567</strain>
    </source>
</reference>